<dbReference type="SMART" id="SM00022">
    <property type="entry name" value="PLAc"/>
    <property type="match status" value="1"/>
</dbReference>
<dbReference type="AlphaFoldDB" id="A0A4P6XQU1"/>
<dbReference type="PANTHER" id="PTHR10728">
    <property type="entry name" value="CYTOSOLIC PHOSPHOLIPASE A2"/>
    <property type="match status" value="1"/>
</dbReference>
<feature type="chain" id="PRO_5021037903" description="Lysophospholipase" evidence="10">
    <location>
        <begin position="17"/>
        <end position="737"/>
    </location>
</feature>
<accession>A0A4P6XQU1</accession>
<dbReference type="GO" id="GO:0005829">
    <property type="term" value="C:cytosol"/>
    <property type="evidence" value="ECO:0007669"/>
    <property type="project" value="TreeGrafter"/>
</dbReference>
<sequence length="737" mass="81277">MRQNLLCFFVLPLIFAFKWPWQDDETTSLQSALPTSSSKSSSSTAEFSGTSDAIFTLSYFADGQAYAPKATACPTAAIMRKASNISQQEAKYIKERQKLTTENLITFLDKVADLSDFDAEDFIQNASKNISIGLAFSGGGYRAMLSGAGSLLALDDRFEDLEKSALGGLLQCSTYISGLSGGAWLVGSLAVNNWISVADVMAEDSGMWDLSDLIFNPSGINLVKTISYYSQLRQAISAKKDAGFQTSITDVWGRALSYQLFNETFYNGGENFTWTGVTQLTSFQDHEMPYPILVANGRNPGTKIINLNLTVFEMSPHELGSWDPSLNSFVDNRYLGTNLSDGQPNGQDCVTNYDNAGFFMGTSSSIFNQILLNVQSSSSLNWALRKLLSMILGSFLKKDTDIATYEPNPFYNSLYADLKTMVTSDALNLVDGGEDNQNVPYYPLIQNTRNVDVVFSFDNSADTAENWPNGSAITYTFKRQFTIQGYGTPFPYVPSYDTFIKEKLDLRPVFFGCNASELDSLVQFHGLPKNTTDVPLIVYIPASEYLYEANTSTYKMSYDDDEKFGVIQNGFEVASMNNRSRDLRWNKCVGCAIIRREQERLGQAQTEECKKCFSEYCWIGGIEDSAEPNALVLLDIVTERNSKSAPTLSLSLSLSRNDVMSASKTTRESTKSSLSSSKMSSKNSKTSASTESSRTTKRSELVKNTARSNEISLVEARASLVLAPLVTLVLSVMISSV</sequence>
<dbReference type="Proteomes" id="UP000292447">
    <property type="component" value="Chromosome V"/>
</dbReference>
<dbReference type="PANTHER" id="PTHR10728:SF33">
    <property type="entry name" value="LYSOPHOSPHOLIPASE 1-RELATED"/>
    <property type="match status" value="1"/>
</dbReference>
<keyword evidence="7" id="KW-0325">Glycoprotein</keyword>
<dbReference type="FunFam" id="3.40.1090.10:FF:000010">
    <property type="entry name" value="Lysophospholipase"/>
    <property type="match status" value="1"/>
</dbReference>
<evidence type="ECO:0000256" key="1">
    <source>
        <dbReference type="ARBA" id="ARBA00008780"/>
    </source>
</evidence>
<dbReference type="GO" id="GO:0005886">
    <property type="term" value="C:plasma membrane"/>
    <property type="evidence" value="ECO:0007669"/>
    <property type="project" value="TreeGrafter"/>
</dbReference>
<dbReference type="STRING" id="2163413.A0A4P6XQU1"/>
<feature type="compositionally biased region" description="Low complexity" evidence="11">
    <location>
        <begin position="671"/>
        <end position="693"/>
    </location>
</feature>
<evidence type="ECO:0000256" key="4">
    <source>
        <dbReference type="ARBA" id="ARBA00022801"/>
    </source>
</evidence>
<organism evidence="13 14">
    <name type="scientific">Metschnikowia aff. pulcherrima</name>
    <dbReference type="NCBI Taxonomy" id="2163413"/>
    <lineage>
        <taxon>Eukaryota</taxon>
        <taxon>Fungi</taxon>
        <taxon>Dikarya</taxon>
        <taxon>Ascomycota</taxon>
        <taxon>Saccharomycotina</taxon>
        <taxon>Pichiomycetes</taxon>
        <taxon>Metschnikowiaceae</taxon>
        <taxon>Metschnikowia</taxon>
    </lineage>
</organism>
<evidence type="ECO:0000256" key="2">
    <source>
        <dbReference type="ARBA" id="ARBA00013274"/>
    </source>
</evidence>
<gene>
    <name evidence="13" type="primary">MPUL0E01490</name>
    <name evidence="13" type="ORF">METSCH_E01490</name>
</gene>
<evidence type="ECO:0000313" key="13">
    <source>
        <dbReference type="EMBL" id="QBM89912.1"/>
    </source>
</evidence>
<dbReference type="Gene3D" id="3.40.1090.10">
    <property type="entry name" value="Cytosolic phospholipase A2 catalytic domain"/>
    <property type="match status" value="1"/>
</dbReference>
<name>A0A4P6XQU1_9ASCO</name>
<evidence type="ECO:0000256" key="6">
    <source>
        <dbReference type="ARBA" id="ARBA00023098"/>
    </source>
</evidence>
<protein>
    <recommendedName>
        <fullName evidence="2 10">Lysophospholipase</fullName>
        <ecNumber evidence="2 10">3.1.1.5</ecNumber>
    </recommendedName>
</protein>
<dbReference type="GO" id="GO:0005783">
    <property type="term" value="C:endoplasmic reticulum"/>
    <property type="evidence" value="ECO:0007669"/>
    <property type="project" value="TreeGrafter"/>
</dbReference>
<comment type="catalytic activity">
    <reaction evidence="10">
        <text>a 1-acyl-sn-glycero-3-phosphocholine + H2O = sn-glycerol 3-phosphocholine + a fatty acid + H(+)</text>
        <dbReference type="Rhea" id="RHEA:15177"/>
        <dbReference type="ChEBI" id="CHEBI:15377"/>
        <dbReference type="ChEBI" id="CHEBI:15378"/>
        <dbReference type="ChEBI" id="CHEBI:16870"/>
        <dbReference type="ChEBI" id="CHEBI:28868"/>
        <dbReference type="ChEBI" id="CHEBI:58168"/>
        <dbReference type="EC" id="3.1.1.5"/>
    </reaction>
</comment>
<dbReference type="EC" id="3.1.1.5" evidence="2 10"/>
<evidence type="ECO:0000256" key="7">
    <source>
        <dbReference type="ARBA" id="ARBA00023180"/>
    </source>
</evidence>
<evidence type="ECO:0000256" key="3">
    <source>
        <dbReference type="ARBA" id="ARBA00022729"/>
    </source>
</evidence>
<dbReference type="GO" id="GO:0004623">
    <property type="term" value="F:phospholipase A2 activity"/>
    <property type="evidence" value="ECO:0007669"/>
    <property type="project" value="TreeGrafter"/>
</dbReference>
<dbReference type="EMBL" id="CP034460">
    <property type="protein sequence ID" value="QBM89912.1"/>
    <property type="molecule type" value="Genomic_DNA"/>
</dbReference>
<evidence type="ECO:0000259" key="12">
    <source>
        <dbReference type="PROSITE" id="PS51210"/>
    </source>
</evidence>
<dbReference type="Pfam" id="PF01735">
    <property type="entry name" value="PLA2_B"/>
    <property type="match status" value="1"/>
</dbReference>
<keyword evidence="4 9" id="KW-0378">Hydrolase</keyword>
<feature type="domain" description="PLA2c" evidence="12">
    <location>
        <begin position="72"/>
        <end position="623"/>
    </location>
</feature>
<dbReference type="GO" id="GO:0005576">
    <property type="term" value="C:extracellular region"/>
    <property type="evidence" value="ECO:0007669"/>
    <property type="project" value="TreeGrafter"/>
</dbReference>
<dbReference type="GO" id="GO:0004622">
    <property type="term" value="F:phosphatidylcholine lysophospholipase activity"/>
    <property type="evidence" value="ECO:0007669"/>
    <property type="project" value="UniProtKB-EC"/>
</dbReference>
<evidence type="ECO:0000256" key="9">
    <source>
        <dbReference type="PROSITE-ProRule" id="PRU00555"/>
    </source>
</evidence>
<evidence type="ECO:0000256" key="11">
    <source>
        <dbReference type="SAM" id="MobiDB-lite"/>
    </source>
</evidence>
<feature type="region of interest" description="Disordered" evidence="11">
    <location>
        <begin position="661"/>
        <end position="703"/>
    </location>
</feature>
<evidence type="ECO:0000256" key="8">
    <source>
        <dbReference type="ARBA" id="ARBA00059407"/>
    </source>
</evidence>
<comment type="similarity">
    <text evidence="1 10">Belongs to the lysophospholipase family.</text>
</comment>
<dbReference type="InterPro" id="IPR016035">
    <property type="entry name" value="Acyl_Trfase/lysoPLipase"/>
</dbReference>
<reference evidence="14" key="1">
    <citation type="submission" date="2019-03" db="EMBL/GenBank/DDBJ databases">
        <title>Snf2 controls pulcherriminic acid biosynthesis and connects pigmentation and antifungal activity of the yeast Metschnikowia pulcherrima.</title>
        <authorList>
            <person name="Gore-Lloyd D."/>
            <person name="Sumann I."/>
            <person name="Brachmann A.O."/>
            <person name="Schneeberger K."/>
            <person name="Ortiz-Merino R.A."/>
            <person name="Moreno-Beltran M."/>
            <person name="Schlaefli M."/>
            <person name="Kirner P."/>
            <person name="Santos Kron A."/>
            <person name="Wolfe K.H."/>
            <person name="Piel J."/>
            <person name="Ahrens C.H."/>
            <person name="Henk D."/>
            <person name="Freimoser F.M."/>
        </authorList>
    </citation>
    <scope>NUCLEOTIDE SEQUENCE [LARGE SCALE GENOMIC DNA]</scope>
    <source>
        <strain evidence="14">APC 1.2</strain>
    </source>
</reference>
<dbReference type="PROSITE" id="PS51210">
    <property type="entry name" value="PLA2C"/>
    <property type="match status" value="1"/>
</dbReference>
<keyword evidence="3 10" id="KW-0732">Signal</keyword>
<keyword evidence="14" id="KW-1185">Reference proteome</keyword>
<keyword evidence="6 9" id="KW-0443">Lipid metabolism</keyword>
<comment type="function">
    <text evidence="8">Catalyzes the release of fatty acids from lysophospholipids. Phospholipase B may well contribute to pathogenicity by abetting the fungus in damaging and traversing host cell membranes, processes which likely increase the rapidity of disseminated infection.</text>
</comment>
<dbReference type="InterPro" id="IPR002642">
    <property type="entry name" value="LysoPLipase_cat_dom"/>
</dbReference>
<feature type="signal peptide" evidence="10">
    <location>
        <begin position="1"/>
        <end position="16"/>
    </location>
</feature>
<evidence type="ECO:0000256" key="5">
    <source>
        <dbReference type="ARBA" id="ARBA00022963"/>
    </source>
</evidence>
<dbReference type="SUPFAM" id="SSF52151">
    <property type="entry name" value="FabD/lysophospholipase-like"/>
    <property type="match status" value="1"/>
</dbReference>
<dbReference type="GO" id="GO:0046475">
    <property type="term" value="P:glycerophospholipid catabolic process"/>
    <property type="evidence" value="ECO:0007669"/>
    <property type="project" value="TreeGrafter"/>
</dbReference>
<evidence type="ECO:0000256" key="10">
    <source>
        <dbReference type="RuleBase" id="RU362103"/>
    </source>
</evidence>
<proteinExistence type="inferred from homology"/>
<keyword evidence="5 9" id="KW-0442">Lipid degradation</keyword>
<evidence type="ECO:0000313" key="14">
    <source>
        <dbReference type="Proteomes" id="UP000292447"/>
    </source>
</evidence>